<dbReference type="Gene3D" id="1.20.58.340">
    <property type="entry name" value="Magnesium transport protein CorA, transmembrane region"/>
    <property type="match status" value="2"/>
</dbReference>
<reference evidence="9 10" key="1">
    <citation type="journal article" date="2023" name="Cell">
        <title>Genetic manipulation of Patescibacteria provides mechanistic insights into microbial dark matter and the epibiotic lifestyle.</title>
        <authorList>
            <person name="Wang Y."/>
            <person name="Gallagher L.A."/>
            <person name="Andrade P.A."/>
            <person name="Liu A."/>
            <person name="Humphreys I.R."/>
            <person name="Turkarslan S."/>
            <person name="Cutler K.J."/>
            <person name="Arrieta-Ortiz M.L."/>
            <person name="Li Y."/>
            <person name="Radey M.C."/>
            <person name="McLean J.S."/>
            <person name="Cong Q."/>
            <person name="Baker D."/>
            <person name="Baliga N.S."/>
            <person name="Peterson S.B."/>
            <person name="Mougous J.D."/>
        </authorList>
    </citation>
    <scope>NUCLEOTIDE SEQUENCE [LARGE SCALE GENOMIC DNA]</scope>
    <source>
        <strain evidence="9 10">ML1</strain>
    </source>
</reference>
<dbReference type="PANTHER" id="PTHR46494">
    <property type="entry name" value="CORA FAMILY METAL ION TRANSPORTER (EUROFUNG)"/>
    <property type="match status" value="1"/>
</dbReference>
<gene>
    <name evidence="9" type="primary">zntB</name>
    <name evidence="9" type="ORF">SEML1_0059</name>
</gene>
<keyword evidence="5 8" id="KW-0812">Transmembrane</keyword>
<keyword evidence="10" id="KW-1185">Reference proteome</keyword>
<dbReference type="InterPro" id="IPR045863">
    <property type="entry name" value="CorA_TM1_TM2"/>
</dbReference>
<evidence type="ECO:0000256" key="3">
    <source>
        <dbReference type="ARBA" id="ARBA00022448"/>
    </source>
</evidence>
<keyword evidence="7 8" id="KW-0472">Membrane</keyword>
<dbReference type="SUPFAM" id="SSF143865">
    <property type="entry name" value="CorA soluble domain-like"/>
    <property type="match status" value="1"/>
</dbReference>
<protein>
    <submittedName>
        <fullName evidence="9">Zinc transport protein ZntB</fullName>
    </submittedName>
</protein>
<evidence type="ECO:0000256" key="4">
    <source>
        <dbReference type="ARBA" id="ARBA00022475"/>
    </source>
</evidence>
<dbReference type="Proteomes" id="UP001177295">
    <property type="component" value="Chromosome"/>
</dbReference>
<comment type="subcellular location">
    <subcellularLocation>
        <location evidence="1">Cell membrane</location>
        <topology evidence="1">Multi-pass membrane protein</topology>
    </subcellularLocation>
</comment>
<comment type="similarity">
    <text evidence="2">Belongs to the CorA metal ion transporter (MIT) (TC 1.A.35) family.</text>
</comment>
<keyword evidence="3" id="KW-0813">Transport</keyword>
<feature type="transmembrane region" description="Helical" evidence="8">
    <location>
        <begin position="236"/>
        <end position="255"/>
    </location>
</feature>
<dbReference type="CDD" id="cd12822">
    <property type="entry name" value="TmCorA-like"/>
    <property type="match status" value="1"/>
</dbReference>
<evidence type="ECO:0000313" key="10">
    <source>
        <dbReference type="Proteomes" id="UP001177295"/>
    </source>
</evidence>
<keyword evidence="4" id="KW-1003">Cell membrane</keyword>
<feature type="transmembrane region" description="Helical" evidence="8">
    <location>
        <begin position="267"/>
        <end position="288"/>
    </location>
</feature>
<organism evidence="9 10">
    <name type="scientific">Candidatus Southlakia epibionticum</name>
    <dbReference type="NCBI Taxonomy" id="3043284"/>
    <lineage>
        <taxon>Bacteria</taxon>
        <taxon>Candidatus Saccharimonadota</taxon>
        <taxon>Candidatus Saccharimonadia</taxon>
        <taxon>Candidatus Saccharimonadales</taxon>
        <taxon>Candidatus Saccharimonadaceae</taxon>
        <taxon>Candidatus Southlakia</taxon>
    </lineage>
</organism>
<name>A0ABY8WUC4_9BACT</name>
<keyword evidence="6 8" id="KW-1133">Transmembrane helix</keyword>
<evidence type="ECO:0000256" key="6">
    <source>
        <dbReference type="ARBA" id="ARBA00022989"/>
    </source>
</evidence>
<evidence type="ECO:0000313" key="9">
    <source>
        <dbReference type="EMBL" id="WIO45701.1"/>
    </source>
</evidence>
<dbReference type="RefSeq" id="WP_376754074.1">
    <property type="nucleotide sequence ID" value="NZ_CP124550.1"/>
</dbReference>
<evidence type="ECO:0000256" key="7">
    <source>
        <dbReference type="ARBA" id="ARBA00023136"/>
    </source>
</evidence>
<dbReference type="PANTHER" id="PTHR46494:SF1">
    <property type="entry name" value="CORA FAMILY METAL ION TRANSPORTER (EUROFUNG)"/>
    <property type="match status" value="1"/>
</dbReference>
<dbReference type="InterPro" id="IPR045861">
    <property type="entry name" value="CorA_cytoplasmic_dom"/>
</dbReference>
<dbReference type="InterPro" id="IPR002523">
    <property type="entry name" value="MgTranspt_CorA/ZnTranspt_ZntB"/>
</dbReference>
<sequence length="292" mass="34013">MEATALSDIWRDIETTEPSDRRKLAKELELPDLQARVLVQDRQLSQAIEGDDWLLIQLELPEVKRRDVVLRNLTLLLGASQIVTIHAGALDAEIAERVQTRHRESLTPSLIASIILQYTVEQFTPILNKIDDVTDQLEDTMIRTPQRKQVQQLFMYKRQLADLRKVVLSLMNTLNGLSSGRYELFEERYELYARDSYDYAWRTHELIDTMRDLLTSALDMYLSVVSNRMNDVMKRLTLVTTIFMPISFLTGLGGMNFSQLPFHDDTAFVIIMVLIVVMPLLMVWYFVWKKWL</sequence>
<evidence type="ECO:0000256" key="5">
    <source>
        <dbReference type="ARBA" id="ARBA00022692"/>
    </source>
</evidence>
<proteinExistence type="inferred from homology"/>
<accession>A0ABY8WUC4</accession>
<evidence type="ECO:0000256" key="2">
    <source>
        <dbReference type="ARBA" id="ARBA00009765"/>
    </source>
</evidence>
<dbReference type="SUPFAM" id="SSF144083">
    <property type="entry name" value="Magnesium transport protein CorA, transmembrane region"/>
    <property type="match status" value="1"/>
</dbReference>
<dbReference type="Pfam" id="PF01544">
    <property type="entry name" value="CorA"/>
    <property type="match status" value="1"/>
</dbReference>
<evidence type="ECO:0000256" key="1">
    <source>
        <dbReference type="ARBA" id="ARBA00004651"/>
    </source>
</evidence>
<dbReference type="Gene3D" id="3.30.460.20">
    <property type="entry name" value="CorA soluble domain-like"/>
    <property type="match status" value="1"/>
</dbReference>
<dbReference type="EMBL" id="CP124550">
    <property type="protein sequence ID" value="WIO45701.1"/>
    <property type="molecule type" value="Genomic_DNA"/>
</dbReference>
<evidence type="ECO:0000256" key="8">
    <source>
        <dbReference type="SAM" id="Phobius"/>
    </source>
</evidence>